<name>A0A9P7DEV1_9AGAM</name>
<protein>
    <submittedName>
        <fullName evidence="2">Uncharacterized protein</fullName>
    </submittedName>
</protein>
<organism evidence="2 3">
    <name type="scientific">Suillus plorans</name>
    <dbReference type="NCBI Taxonomy" id="116603"/>
    <lineage>
        <taxon>Eukaryota</taxon>
        <taxon>Fungi</taxon>
        <taxon>Dikarya</taxon>
        <taxon>Basidiomycota</taxon>
        <taxon>Agaricomycotina</taxon>
        <taxon>Agaricomycetes</taxon>
        <taxon>Agaricomycetidae</taxon>
        <taxon>Boletales</taxon>
        <taxon>Suillineae</taxon>
        <taxon>Suillaceae</taxon>
        <taxon>Suillus</taxon>
    </lineage>
</organism>
<dbReference type="EMBL" id="JABBWE010000056">
    <property type="protein sequence ID" value="KAG1789709.1"/>
    <property type="molecule type" value="Genomic_DNA"/>
</dbReference>
<evidence type="ECO:0000313" key="2">
    <source>
        <dbReference type="EMBL" id="KAG1789709.1"/>
    </source>
</evidence>
<dbReference type="OrthoDB" id="2676753at2759"/>
<sequence length="796" mass="87074">MSLLPSIYIPTGTGSSLLKPQVARADPGLAKGADAQAAPPEGCNYKPTAFALATTYLPVAFDPTALSSCTDLAPVRQTRSGREFSPYWPLATGSPIKPATGHSFLLMDALLDEQPILESDDGTILQEDVDPPGCSISKPTDGRVVATHMTSGSAAEQLSEQGGSCTSQPDGKADRRRAARAERRYKARQRRAHAPYKSNVLALRKQVVADGDRVYGSLNRQDLGGAEGGWKGSRVELGERRVYELDELLGMGFKLVQWDGLERFNFQQDSGAIADQTPPHPSPTLHPNTLVRSLCGLHTDWPFPTCPRIFGTGATYSWPTAVKGTFSLVSLLRLCLQGNALCGKGDIPDARAAFDVASISLTLTRFSFLHRPPKLNAVEALKMLSTDPSHRTCKKTTGGSAKRGVLPKFKKLTGHGGIQVLKTVQSKGALPLGEKAVLKPLYHNICVVVPAEFQERIKDPDVHFVCPGCHEMRGKGSRGGPMMPYFGFEGGDGAPVLKVPATIHGHIEMASRSQICSNPILVLHFILTTLDPAGSPAAAMQHKLRPYRPSDALQFHEIIFDIGTDAKADRHVESMKALVDRLKHLEYERVEIFIYTHSETDRGDIWGGFEDDEFVGKGKNRLAIPGDPVAYSVDDFFAGLFVGGIEDYVRGATLWMLICGHTVRVPDSFQLLKTCVKQYQVEHAFAFGAKLFHACLTIPLVTTYVRRVLIEGFEVQEPNCLPPASAYHGGVPSGSEACPNRYRLDDHFNIYVLPRLHPPVREQPALPMLKLHAFKYSPHKPHRKRKFGTISMANTP</sequence>
<dbReference type="AlphaFoldDB" id="A0A9P7DEV1"/>
<accession>A0A9P7DEV1</accession>
<gene>
    <name evidence="2" type="ORF">HD556DRAFT_1311107</name>
</gene>
<feature type="region of interest" description="Disordered" evidence="1">
    <location>
        <begin position="150"/>
        <end position="177"/>
    </location>
</feature>
<feature type="compositionally biased region" description="Polar residues" evidence="1">
    <location>
        <begin position="150"/>
        <end position="169"/>
    </location>
</feature>
<dbReference type="GeneID" id="64594263"/>
<keyword evidence="3" id="KW-1185">Reference proteome</keyword>
<proteinExistence type="predicted"/>
<evidence type="ECO:0000313" key="3">
    <source>
        <dbReference type="Proteomes" id="UP000719766"/>
    </source>
</evidence>
<evidence type="ECO:0000256" key="1">
    <source>
        <dbReference type="SAM" id="MobiDB-lite"/>
    </source>
</evidence>
<dbReference type="Proteomes" id="UP000719766">
    <property type="component" value="Unassembled WGS sequence"/>
</dbReference>
<comment type="caution">
    <text evidence="2">The sequence shown here is derived from an EMBL/GenBank/DDBJ whole genome shotgun (WGS) entry which is preliminary data.</text>
</comment>
<reference evidence="2" key="1">
    <citation type="journal article" date="2020" name="New Phytol.">
        <title>Comparative genomics reveals dynamic genome evolution in host specialist ectomycorrhizal fungi.</title>
        <authorList>
            <person name="Lofgren L.A."/>
            <person name="Nguyen N.H."/>
            <person name="Vilgalys R."/>
            <person name="Ruytinx J."/>
            <person name="Liao H.L."/>
            <person name="Branco S."/>
            <person name="Kuo A."/>
            <person name="LaButti K."/>
            <person name="Lipzen A."/>
            <person name="Andreopoulos W."/>
            <person name="Pangilinan J."/>
            <person name="Riley R."/>
            <person name="Hundley H."/>
            <person name="Na H."/>
            <person name="Barry K."/>
            <person name="Grigoriev I.V."/>
            <person name="Stajich J.E."/>
            <person name="Kennedy P.G."/>
        </authorList>
    </citation>
    <scope>NUCLEOTIDE SEQUENCE</scope>
    <source>
        <strain evidence="2">S12</strain>
    </source>
</reference>
<dbReference type="RefSeq" id="XP_041156739.1">
    <property type="nucleotide sequence ID" value="XM_041300499.1"/>
</dbReference>